<keyword evidence="3" id="KW-1185">Reference proteome</keyword>
<feature type="signal peptide" evidence="1">
    <location>
        <begin position="1"/>
        <end position="23"/>
    </location>
</feature>
<gene>
    <name evidence="2" type="ORF">SAMN05421874_13471</name>
</gene>
<feature type="chain" id="PRO_5011586451" description="Lipoprotein" evidence="1">
    <location>
        <begin position="24"/>
        <end position="242"/>
    </location>
</feature>
<protein>
    <recommendedName>
        <fullName evidence="4">Lipoprotein</fullName>
    </recommendedName>
</protein>
<dbReference type="AlphaFoldDB" id="A0A1G9PJD1"/>
<proteinExistence type="predicted"/>
<sequence>MKKIAILMAAGATVLVSVAPVQAATQSAADPVRALQAKLKPGRGVYFVEKVSWSDGTDAREYGGNKGVFQFGRKGLSGYDITMEGGQEPERVIGIGKTVYRSGGVLSIVLKDKKKPWYKTTTGGGYPGGAAQIINAAEPKTLAALLRKGKRDKNSVTGTITVGDLKKVSPWVARIRNQDNGVKVGYTLWLTSGGLVSRLRSTWTTTENSETDAVTVDSRYTKWGAKVSIKAPAPSKVTTKLF</sequence>
<dbReference type="STRING" id="683260.SAMN05421874_13471"/>
<evidence type="ECO:0000313" key="3">
    <source>
        <dbReference type="Proteomes" id="UP000198683"/>
    </source>
</evidence>
<keyword evidence="1" id="KW-0732">Signal</keyword>
<evidence type="ECO:0008006" key="4">
    <source>
        <dbReference type="Google" id="ProtNLM"/>
    </source>
</evidence>
<dbReference type="RefSeq" id="WP_090773202.1">
    <property type="nucleotide sequence ID" value="NZ_FNFB01000034.1"/>
</dbReference>
<dbReference type="EMBL" id="FNFB01000034">
    <property type="protein sequence ID" value="SDL98653.1"/>
    <property type="molecule type" value="Genomic_DNA"/>
</dbReference>
<name>A0A1G9PJD1_9ACTN</name>
<dbReference type="OrthoDB" id="3515039at2"/>
<reference evidence="2 3" key="1">
    <citation type="submission" date="2016-10" db="EMBL/GenBank/DDBJ databases">
        <authorList>
            <person name="de Groot N.N."/>
        </authorList>
    </citation>
    <scope>NUCLEOTIDE SEQUENCE [LARGE SCALE GENOMIC DNA]</scope>
    <source>
        <strain evidence="2 3">CGMCC 4.5681</strain>
    </source>
</reference>
<evidence type="ECO:0000313" key="2">
    <source>
        <dbReference type="EMBL" id="SDL98653.1"/>
    </source>
</evidence>
<dbReference type="Gene3D" id="2.50.20.20">
    <property type="match status" value="1"/>
</dbReference>
<evidence type="ECO:0000256" key="1">
    <source>
        <dbReference type="SAM" id="SignalP"/>
    </source>
</evidence>
<organism evidence="2 3">
    <name type="scientific">Nonomuraea maritima</name>
    <dbReference type="NCBI Taxonomy" id="683260"/>
    <lineage>
        <taxon>Bacteria</taxon>
        <taxon>Bacillati</taxon>
        <taxon>Actinomycetota</taxon>
        <taxon>Actinomycetes</taxon>
        <taxon>Streptosporangiales</taxon>
        <taxon>Streptosporangiaceae</taxon>
        <taxon>Nonomuraea</taxon>
    </lineage>
</organism>
<dbReference type="Proteomes" id="UP000198683">
    <property type="component" value="Unassembled WGS sequence"/>
</dbReference>
<accession>A0A1G9PJD1</accession>